<name>A0A2A4J802_HELVI</name>
<gene>
    <name evidence="2" type="ORF">B5V51_5713</name>
</gene>
<feature type="region of interest" description="Disordered" evidence="1">
    <location>
        <begin position="341"/>
        <end position="386"/>
    </location>
</feature>
<dbReference type="AlphaFoldDB" id="A0A2A4J802"/>
<reference evidence="2" key="1">
    <citation type="submission" date="2017-09" db="EMBL/GenBank/DDBJ databases">
        <title>Contemporary evolution of a Lepidopteran species, Heliothis virescens, in response to modern agricultural practices.</title>
        <authorList>
            <person name="Fritz M.L."/>
            <person name="Deyonke A.M."/>
            <person name="Papanicolaou A."/>
            <person name="Micinski S."/>
            <person name="Westbrook J."/>
            <person name="Gould F."/>
        </authorList>
    </citation>
    <scope>NUCLEOTIDE SEQUENCE [LARGE SCALE GENOMIC DNA]</scope>
    <source>
        <strain evidence="2">HvINT-</strain>
        <tissue evidence="2">Whole body</tissue>
    </source>
</reference>
<feature type="region of interest" description="Disordered" evidence="1">
    <location>
        <begin position="62"/>
        <end position="87"/>
    </location>
</feature>
<feature type="compositionally biased region" description="Gly residues" evidence="1">
    <location>
        <begin position="72"/>
        <end position="84"/>
    </location>
</feature>
<sequence length="386" mass="40620">MTAPTRRVRAHAGAHLRTCALHFAFDVPPSCRARVGRTSAAAARRCARSRLAALLRTALSDPGRDSARRAGRGGGGLAGGGGGPPARRARREVLCAAADPQSSSTASPVQDVSGRARLALLAVLQPAWTASTTTSRWWANCVGKRNFTVLLHVRGCRWSFLAVSMLRCAVTHVARWRVGAGWRPRCAPAASAVVAACAFLSVPPCWIVSGGWPASTPYLPPRPDHQRGHQGFFFLTPLACLIRNRYSRGNACGQLLSNVAGAARFAPKPHRPVRDECRPAPRPAFPGVSSLCVLAGAESSTSTRERTSCRPSFVRAVSAAAPPAPAGAARARAAGRQLHQPVEGGYMKPPSLDRDPCPLQATPEPRRPRSPAAFALGAPPAPAPAA</sequence>
<evidence type="ECO:0000313" key="2">
    <source>
        <dbReference type="EMBL" id="PCG67999.1"/>
    </source>
</evidence>
<organism evidence="2">
    <name type="scientific">Heliothis virescens</name>
    <name type="common">Tobacco budworm moth</name>
    <dbReference type="NCBI Taxonomy" id="7102"/>
    <lineage>
        <taxon>Eukaryota</taxon>
        <taxon>Metazoa</taxon>
        <taxon>Ecdysozoa</taxon>
        <taxon>Arthropoda</taxon>
        <taxon>Hexapoda</taxon>
        <taxon>Insecta</taxon>
        <taxon>Pterygota</taxon>
        <taxon>Neoptera</taxon>
        <taxon>Endopterygota</taxon>
        <taxon>Lepidoptera</taxon>
        <taxon>Glossata</taxon>
        <taxon>Ditrysia</taxon>
        <taxon>Noctuoidea</taxon>
        <taxon>Noctuidae</taxon>
        <taxon>Heliothinae</taxon>
        <taxon>Heliothis</taxon>
    </lineage>
</organism>
<proteinExistence type="predicted"/>
<dbReference type="EMBL" id="NWSH01002551">
    <property type="protein sequence ID" value="PCG67999.1"/>
    <property type="molecule type" value="Genomic_DNA"/>
</dbReference>
<protein>
    <submittedName>
        <fullName evidence="2">Uncharacterized protein</fullName>
    </submittedName>
</protein>
<comment type="caution">
    <text evidence="2">The sequence shown here is derived from an EMBL/GenBank/DDBJ whole genome shotgun (WGS) entry which is preliminary data.</text>
</comment>
<accession>A0A2A4J802</accession>
<evidence type="ECO:0000256" key="1">
    <source>
        <dbReference type="SAM" id="MobiDB-lite"/>
    </source>
</evidence>